<protein>
    <recommendedName>
        <fullName evidence="3">Transcriptional regulator, AbiEi antitoxin, Type IV TA system</fullName>
    </recommendedName>
</protein>
<dbReference type="Proteomes" id="UP000268084">
    <property type="component" value="Chromosome"/>
</dbReference>
<keyword evidence="2" id="KW-1185">Reference proteome</keyword>
<dbReference type="SUPFAM" id="SSF52980">
    <property type="entry name" value="Restriction endonuclease-like"/>
    <property type="match status" value="1"/>
</dbReference>
<dbReference type="RefSeq" id="WP_124797543.1">
    <property type="nucleotide sequence ID" value="NZ_CP034170.1"/>
</dbReference>
<dbReference type="KEGG" id="nak:EH165_00400"/>
<dbReference type="AlphaFoldDB" id="A0A3G8ZHZ6"/>
<name>A0A3G8ZHZ6_9ACTN</name>
<proteinExistence type="predicted"/>
<evidence type="ECO:0000313" key="2">
    <source>
        <dbReference type="Proteomes" id="UP000268084"/>
    </source>
</evidence>
<dbReference type="OrthoDB" id="3173471at2"/>
<evidence type="ECO:0000313" key="1">
    <source>
        <dbReference type="EMBL" id="AZI56858.1"/>
    </source>
</evidence>
<accession>A0A3G8ZHZ6</accession>
<dbReference type="InterPro" id="IPR011335">
    <property type="entry name" value="Restrct_endonuc-II-like"/>
</dbReference>
<reference evidence="1 2" key="1">
    <citation type="submission" date="2018-11" db="EMBL/GenBank/DDBJ databases">
        <authorList>
            <person name="Da X."/>
        </authorList>
    </citation>
    <scope>NUCLEOTIDE SEQUENCE [LARGE SCALE GENOMIC DNA]</scope>
    <source>
        <strain evidence="1 2">S14-144</strain>
    </source>
</reference>
<reference evidence="1 2" key="2">
    <citation type="submission" date="2018-12" db="EMBL/GenBank/DDBJ databases">
        <title>Nakamurella antarcticus sp. nov., isolated from Antarctica South Shetland Islands soil.</title>
        <authorList>
            <person name="Peng F."/>
        </authorList>
    </citation>
    <scope>NUCLEOTIDE SEQUENCE [LARGE SCALE GENOMIC DNA]</scope>
    <source>
        <strain evidence="1 2">S14-144</strain>
    </source>
</reference>
<sequence>MHLAISDPQLAPHRPASRLPDALIALASIQGGAISGSQLRQFLSPGDLDRYARAGAISKQCRNSYVLGRPDLHAALAAVDQRWGRPAVACLHTAASLYGFDIAGDGRLHILGDSDHASQVPGLRVHRFSTYQDFSWVRGRAATGAAETAIRIAAQMPDNMRALGVLDAALRSGSTSAAELLRFCGPAGLRGIRKVRDVAHLADPRAESPPESWLRYACFAAGLPAPTPQLVVIGPDGRRYRLDLGWEEYKIGFEYDGVEFHTGAALAVDRRRNNVFTSLGWTMFSMTGVSFWTERDAVMEMIRRQMRRAVR</sequence>
<organism evidence="1 2">
    <name type="scientific">Nakamurella antarctica</name>
    <dbReference type="NCBI Taxonomy" id="1902245"/>
    <lineage>
        <taxon>Bacteria</taxon>
        <taxon>Bacillati</taxon>
        <taxon>Actinomycetota</taxon>
        <taxon>Actinomycetes</taxon>
        <taxon>Nakamurellales</taxon>
        <taxon>Nakamurellaceae</taxon>
        <taxon>Nakamurella</taxon>
    </lineage>
</organism>
<gene>
    <name evidence="1" type="ORF">EH165_00400</name>
</gene>
<dbReference type="Gene3D" id="3.40.960.10">
    <property type="entry name" value="VSR Endonuclease"/>
    <property type="match status" value="1"/>
</dbReference>
<dbReference type="EMBL" id="CP034170">
    <property type="protein sequence ID" value="AZI56858.1"/>
    <property type="molecule type" value="Genomic_DNA"/>
</dbReference>
<evidence type="ECO:0008006" key="3">
    <source>
        <dbReference type="Google" id="ProtNLM"/>
    </source>
</evidence>